<evidence type="ECO:0007829" key="8">
    <source>
        <dbReference type="PDB" id="4ZXH"/>
    </source>
</evidence>
<keyword evidence="8 9" id="KW-0002">3D-structure</keyword>
<evidence type="ECO:0000256" key="4">
    <source>
        <dbReference type="ARBA" id="ARBA00022553"/>
    </source>
</evidence>
<dbReference type="Gene3D" id="1.10.1200.10">
    <property type="entry name" value="ACP-like"/>
    <property type="match status" value="1"/>
</dbReference>
<reference evidence="8 9" key="1">
    <citation type="journal article" date="2016" name="Nature">
        <title>Structures of two distinct conformations of holo-non-ribosomal peptide synthetases.</title>
        <authorList>
            <person name="Drake E.J."/>
            <person name="Miller B.R."/>
            <person name="Shi C."/>
            <person name="Tarrasch J.T."/>
            <person name="Sundlov J.A."/>
            <person name="Allen C.L."/>
            <person name="Skiniotis G."/>
            <person name="Aldrich C.C."/>
            <person name="Gulick A.M."/>
        </authorList>
    </citation>
    <scope>X-RAY CRYSTALLOGRAPHY (2.70 ANGSTROMS) OF 3-1320 IN COMPLEX WITH AMP AND PHOSPHOPANTETHEINE</scope>
</reference>
<dbReference type="FunFam" id="3.30.300.30:FF:000010">
    <property type="entry name" value="Enterobactin synthetase component F"/>
    <property type="match status" value="1"/>
</dbReference>
<dbReference type="Gene3D" id="3.30.559.30">
    <property type="entry name" value="Nonribosomal peptide synthetase, condensation domain"/>
    <property type="match status" value="1"/>
</dbReference>
<dbReference type="InterPro" id="IPR001242">
    <property type="entry name" value="Condensation_dom"/>
</dbReference>
<dbReference type="InterPro" id="IPR029058">
    <property type="entry name" value="AB_hydrolase_fold"/>
</dbReference>
<evidence type="ECO:0000256" key="2">
    <source>
        <dbReference type="ARBA" id="ARBA00006432"/>
    </source>
</evidence>
<evidence type="ECO:0007829" key="9">
    <source>
        <dbReference type="PDB" id="4ZXI"/>
    </source>
</evidence>
<name>A0A0X1KH98_ACIB3</name>
<dbReference type="GO" id="GO:0005737">
    <property type="term" value="C:cytoplasm"/>
    <property type="evidence" value="ECO:0007669"/>
    <property type="project" value="TreeGrafter"/>
</dbReference>
<feature type="binding site" evidence="9">
    <location>
        <position position="866"/>
    </location>
    <ligand>
        <name>AMP</name>
        <dbReference type="ChEBI" id="CHEBI:456215"/>
    </ligand>
</feature>
<dbReference type="FunFam" id="1.10.1200.10:FF:000005">
    <property type="entry name" value="Nonribosomal peptide synthetase 1"/>
    <property type="match status" value="1"/>
</dbReference>
<feature type="binding site" evidence="9">
    <location>
        <position position="762"/>
    </location>
    <ligand>
        <name>AMP</name>
        <dbReference type="ChEBI" id="CHEBI:456215"/>
    </ligand>
</feature>
<gene>
    <name evidence="6 7" type="ORF">ABBFA_003403</name>
</gene>
<dbReference type="GO" id="GO:0044550">
    <property type="term" value="P:secondary metabolite biosynthetic process"/>
    <property type="evidence" value="ECO:0007669"/>
    <property type="project" value="TreeGrafter"/>
</dbReference>
<feature type="binding site" evidence="9">
    <location>
        <position position="39"/>
    </location>
    <ligand>
        <name>(R)-4'-phosphopantetheine</name>
        <dbReference type="ChEBI" id="CHEBI:61723"/>
        <label>1</label>
    </ligand>
</feature>
<dbReference type="SUPFAM" id="SSF47336">
    <property type="entry name" value="ACP-like"/>
    <property type="match status" value="1"/>
</dbReference>
<dbReference type="PDB" id="4ZXI">
    <property type="method" value="X-ray"/>
    <property type="resolution" value="2.90 A"/>
    <property type="chains" value="A=3-1320"/>
</dbReference>
<sequence>GHMNNLARLEPEVLSRHAISSEQLGIWYIQRLEPTCSAYNMVVAFDVKVNQSLGNKPIEILEAVMHDYPLLRVSMPANDQGIEQLIWDRVYPNIIFSDARHIEASDLTQLVEQDTKQPFDLTQPPLWRIHCYECGQNHYVIAFVIHHALMDFWSIGLLLRDVSKRFGLVAESDAVNGIEFVQYADKQQSSVIDDTDESLIFWKNALKHAPHVHSIPLDYPRPAVQQHKGSSLVFRVSESVSSGLVNLAKDYEITLFGLVLSGFYVLLHKLSNENNLVIATPVAGRLERSLRNALGQFVNTIAIHMDIDADQTLRQFTQQVQEQLRQSLKHQKIAFSRVVEAVSPKRDGSINPLAQIGMFWERLGGMDEFKELLLPIQTPATLVGQDLTLGSFPVRQQEGQLDITLEMGGEYQGELVGVLKYNTDLFSAQSAENMVQLLQAVLSEMVAHPERKIVELDIAPDYKDGIQFEALRGKATDYAQHDLFAMILKQIDERGDNHALTSNDHTVSYRELGQHIAGIAEYLRAHGITQGDRVGLMLDRTALLPAAILGIWAAGAAYVPLDPNFPTERLQNIIEDAEPKVILTQTELMDGLNVSVPRLDINQAGVVALEQVRETLAFGDIAYVMYTSGSTGKPKGVRIGHPSIINFLLSMNDRLQVTTETQLLAITTYAFDISILELLIPLMYGGVVHVCPREVSQDGIQLVDYLNAKSINVLQATPATWKMLLDSEWSGNAGLTALCGGEALDTILAEKLLGKVGCLWNVYGPTETTVWSSAARITDAKYIDLGEPLANTQLYVLDEQQRLVPPGVMGELWIGGDGLAVDYWQRPELTDAQFRTLPSLPNAGRLYRTGDKVCLRTDGRLTHHGRLDFQVKIRGFRIELGEIENVLKQIDGITDAVVLVKTTGDNDQKLVAYVTGQELDIAGLKKNLQIHLPAYMVPSAFIRLDEFPMTANKKLDRKAFPEPIFEQSNDYVAPRDPIEIELCTTFEQILSVKRVGIHDDFFELGGHSLLAVKLVNHLKKAFGTELSVALLAQYSTVERLGEIIRENKEIKPSIVIELRRGTYEQPLWLFHPIGGSTFCYMELSRHLNPNRTLRAIQSPGLIEADAAEVAIEEMATLYIAEMQKMQPQGPYFLGGWCFGGAIAYEISRQLRQMGQQVTGIVMIDTRAPIPENVPEDADDAMLLSWFARDLAAPYGKKLTIPAQYLRELSPDQMFDHVLKEAKAINVLPLDADPSDFRLYFDTYLANGIALQTYFPEPEDFPILLVKAKDEQEDFGESLGWDQLVKDTLTQVDLPGDHSSIMYAENVVAVAQTIDQMYPIP</sequence>
<feature type="binding site" evidence="9">
    <location>
        <position position="851"/>
    </location>
    <ligand>
        <name>AMP</name>
        <dbReference type="ChEBI" id="CHEBI:456215"/>
    </ligand>
</feature>
<dbReference type="InterPro" id="IPR025110">
    <property type="entry name" value="AMP-bd_C"/>
</dbReference>
<dbReference type="SUPFAM" id="SSF53474">
    <property type="entry name" value="alpha/beta-Hydrolases"/>
    <property type="match status" value="1"/>
</dbReference>
<dbReference type="CDD" id="cd19531">
    <property type="entry name" value="LCL_NRPS-like"/>
    <property type="match status" value="1"/>
</dbReference>
<feature type="binding site" evidence="8">
    <location>
        <position position="1008"/>
    </location>
    <ligand>
        <name>(R)-4'-phosphopantetheine</name>
        <dbReference type="ChEBI" id="CHEBI:61723"/>
        <label>2</label>
        <note>covalent</note>
    </ligand>
</feature>
<protein>
    <submittedName>
        <fullName evidence="6">Abbfa_003403</fullName>
    </submittedName>
    <submittedName>
        <fullName evidence="7">Tyrocidine synthetase 3</fullName>
    </submittedName>
</protein>
<keyword evidence="3" id="KW-0596">Phosphopantetheine</keyword>
<dbReference type="InterPro" id="IPR023213">
    <property type="entry name" value="CAT-like_dom_sf"/>
</dbReference>
<evidence type="ECO:0000256" key="3">
    <source>
        <dbReference type="ARBA" id="ARBA00022450"/>
    </source>
</evidence>
<feature type="binding site" evidence="9">
    <location>
        <position position="628"/>
    </location>
    <ligand>
        <name>AMP</name>
        <dbReference type="ChEBI" id="CHEBI:456215"/>
    </ligand>
</feature>
<feature type="binding site" evidence="8">
    <location>
        <position position="351"/>
    </location>
    <ligand>
        <name>(R)-4'-phosphopantetheine</name>
        <dbReference type="ChEBI" id="CHEBI:61723"/>
        <label>2</label>
    </ligand>
</feature>
<dbReference type="Pfam" id="PF00975">
    <property type="entry name" value="Thioesterase"/>
    <property type="match status" value="1"/>
</dbReference>
<dbReference type="PROSITE" id="PS50075">
    <property type="entry name" value="CARRIER"/>
    <property type="match status" value="1"/>
</dbReference>
<feature type="domain" description="Carrier" evidence="5">
    <location>
        <begin position="973"/>
        <end position="1048"/>
    </location>
</feature>
<dbReference type="InterPro" id="IPR045851">
    <property type="entry name" value="AMP-bd_C_sf"/>
</dbReference>
<dbReference type="Gene3D" id="3.30.300.30">
    <property type="match status" value="1"/>
</dbReference>
<dbReference type="PDB" id="4ZXH">
    <property type="method" value="X-ray"/>
    <property type="resolution" value="2.70 A"/>
    <property type="chains" value="A=3-1320"/>
</dbReference>
<dbReference type="SMART" id="SM00823">
    <property type="entry name" value="PKS_PP"/>
    <property type="match status" value="1"/>
</dbReference>
<comment type="cofactor">
    <cofactor evidence="1">
        <name>pantetheine 4'-phosphate</name>
        <dbReference type="ChEBI" id="CHEBI:47942"/>
    </cofactor>
</comment>
<dbReference type="InterPro" id="IPR020802">
    <property type="entry name" value="TesA-like"/>
</dbReference>
<feature type="binding site" evidence="8">
    <location>
        <position position="300"/>
    </location>
    <ligand>
        <name>(R)-4'-phosphopantetheine</name>
        <dbReference type="ChEBI" id="CHEBI:61723"/>
        <label>2</label>
    </ligand>
</feature>
<feature type="binding site" evidence="9">
    <location>
        <position position="954"/>
    </location>
    <ligand>
        <name>AMP</name>
        <dbReference type="ChEBI" id="CHEBI:456215"/>
    </ligand>
</feature>
<dbReference type="SMART" id="SM00824">
    <property type="entry name" value="PKS_TE"/>
    <property type="match status" value="1"/>
</dbReference>
<feature type="binding site" evidence="8">
    <location>
        <position position="346"/>
    </location>
    <ligand>
        <name>(R)-4'-phosphopantetheine</name>
        <dbReference type="ChEBI" id="CHEBI:61723"/>
        <label>2</label>
    </ligand>
</feature>
<dbReference type="Gene3D" id="3.30.559.10">
    <property type="entry name" value="Chloramphenicol acetyltransferase-like domain"/>
    <property type="match status" value="1"/>
</dbReference>
<dbReference type="Gene3D" id="3.40.50.1820">
    <property type="entry name" value="alpha/beta hydrolase"/>
    <property type="match status" value="1"/>
</dbReference>
<dbReference type="PROSITE" id="PS00455">
    <property type="entry name" value="AMP_BINDING"/>
    <property type="match status" value="1"/>
</dbReference>
<feature type="binding site" evidence="9">
    <location>
        <position position="1008"/>
    </location>
    <ligand>
        <name>(R)-4'-phosphopantetheine</name>
        <dbReference type="ChEBI" id="CHEBI:61723"/>
        <label>1</label>
        <note>covalent</note>
    </ligand>
</feature>
<dbReference type="PANTHER" id="PTHR45527">
    <property type="entry name" value="NONRIBOSOMAL PEPTIDE SYNTHETASE"/>
    <property type="match status" value="1"/>
</dbReference>
<dbReference type="InterPro" id="IPR001031">
    <property type="entry name" value="Thioesterase"/>
</dbReference>
<feature type="binding site" evidence="9">
    <location>
        <position position="300"/>
    </location>
    <ligand>
        <name>(R)-4'-phosphopantetheine</name>
        <dbReference type="ChEBI" id="CHEBI:61723"/>
        <label>1</label>
    </ligand>
</feature>
<dbReference type="Pfam" id="PF00668">
    <property type="entry name" value="Condensation"/>
    <property type="match status" value="1"/>
</dbReference>
<dbReference type="Gene3D" id="2.30.38.10">
    <property type="entry name" value="Luciferase, Domain 3"/>
    <property type="match status" value="1"/>
</dbReference>
<keyword evidence="4" id="KW-0597">Phosphoprotein</keyword>
<dbReference type="SUPFAM" id="SSF56801">
    <property type="entry name" value="Acetyl-CoA synthetase-like"/>
    <property type="match status" value="1"/>
</dbReference>
<dbReference type="InterPro" id="IPR020806">
    <property type="entry name" value="PKS_PP-bd"/>
</dbReference>
<feature type="binding site" evidence="9">
    <location>
        <position position="741"/>
    </location>
    <ligand>
        <name>AMP</name>
        <dbReference type="ChEBI" id="CHEBI:456215"/>
    </ligand>
</feature>
<evidence type="ECO:0000259" key="5">
    <source>
        <dbReference type="PROSITE" id="PS50075"/>
    </source>
</evidence>
<dbReference type="SUPFAM" id="SSF52777">
    <property type="entry name" value="CoA-dependent acyltransferases"/>
    <property type="match status" value="2"/>
</dbReference>
<comment type="similarity">
    <text evidence="2">Belongs to the ATP-dependent AMP-binding enzyme family.</text>
</comment>
<proteinExistence type="evidence at protein level"/>
<dbReference type="InterPro" id="IPR020845">
    <property type="entry name" value="AMP-binding_CS"/>
</dbReference>
<keyword evidence="9" id="KW-0547">Nucleotide-binding</keyword>
<dbReference type="Gene3D" id="3.40.50.980">
    <property type="match status" value="2"/>
</dbReference>
<dbReference type="Pfam" id="PF00501">
    <property type="entry name" value="AMP-binding"/>
    <property type="match status" value="1"/>
</dbReference>
<dbReference type="InterPro" id="IPR006162">
    <property type="entry name" value="Ppantetheine_attach_site"/>
</dbReference>
<dbReference type="InterPro" id="IPR009081">
    <property type="entry name" value="PP-bd_ACP"/>
</dbReference>
<organism evidence="6">
    <name type="scientific">Acinetobacter baumannii (strain AB307-0294)</name>
    <dbReference type="NCBI Taxonomy" id="557600"/>
    <lineage>
        <taxon>Bacteria</taxon>
        <taxon>Pseudomonadati</taxon>
        <taxon>Pseudomonadota</taxon>
        <taxon>Gammaproteobacteria</taxon>
        <taxon>Moraxellales</taxon>
        <taxon>Moraxellaceae</taxon>
        <taxon>Acinetobacter</taxon>
        <taxon>Acinetobacter calcoaceticus/baumannii complex</taxon>
    </lineage>
</organism>
<dbReference type="FunFam" id="3.40.50.980:FF:000001">
    <property type="entry name" value="Non-ribosomal peptide synthetase"/>
    <property type="match status" value="1"/>
</dbReference>
<evidence type="ECO:0000313" key="7">
    <source>
        <dbReference type="PDB" id="4ZXI"/>
    </source>
</evidence>
<dbReference type="Pfam" id="PF13193">
    <property type="entry name" value="AMP-binding_C"/>
    <property type="match status" value="1"/>
</dbReference>
<dbReference type="PDBsum" id="4ZXH"/>
<dbReference type="PDBsum" id="4ZXI"/>
<dbReference type="Pfam" id="PF00550">
    <property type="entry name" value="PP-binding"/>
    <property type="match status" value="1"/>
</dbReference>
<evidence type="ECO:0000313" key="6">
    <source>
        <dbReference type="PDB" id="4ZXH"/>
    </source>
</evidence>
<dbReference type="PANTHER" id="PTHR45527:SF1">
    <property type="entry name" value="FATTY ACID SYNTHASE"/>
    <property type="match status" value="1"/>
</dbReference>
<dbReference type="GO" id="GO:0043041">
    <property type="term" value="P:amino acid activation for nonribosomal peptide biosynthetic process"/>
    <property type="evidence" value="ECO:0007669"/>
    <property type="project" value="TreeGrafter"/>
</dbReference>
<dbReference type="NCBIfam" id="TIGR01733">
    <property type="entry name" value="AA-adenyl-dom"/>
    <property type="match status" value="1"/>
</dbReference>
<dbReference type="GO" id="GO:0031177">
    <property type="term" value="F:phosphopantetheine binding"/>
    <property type="evidence" value="ECO:0007669"/>
    <property type="project" value="InterPro"/>
</dbReference>
<feature type="binding site" evidence="9">
    <location>
        <position position="351"/>
    </location>
    <ligand>
        <name>(R)-4'-phosphopantetheine</name>
        <dbReference type="ChEBI" id="CHEBI:61723"/>
        <label>1</label>
    </ligand>
</feature>
<dbReference type="GO" id="GO:0000166">
    <property type="term" value="F:nucleotide binding"/>
    <property type="evidence" value="ECO:0007669"/>
    <property type="project" value="UniProtKB-KW"/>
</dbReference>
<evidence type="ECO:0000256" key="1">
    <source>
        <dbReference type="ARBA" id="ARBA00001957"/>
    </source>
</evidence>
<feature type="binding site" evidence="9">
    <location>
        <position position="346"/>
    </location>
    <ligand>
        <name>(R)-4'-phosphopantetheine</name>
        <dbReference type="ChEBI" id="CHEBI:61723"/>
        <label>1</label>
    </ligand>
</feature>
<dbReference type="InterPro" id="IPR010071">
    <property type="entry name" value="AA_adenyl_dom"/>
</dbReference>
<dbReference type="SMR" id="A0A0X1KH98"/>
<dbReference type="GO" id="GO:0003824">
    <property type="term" value="F:catalytic activity"/>
    <property type="evidence" value="ECO:0007669"/>
    <property type="project" value="InterPro"/>
</dbReference>
<dbReference type="CDD" id="cd12116">
    <property type="entry name" value="A_NRPS_Ta1_like"/>
    <property type="match status" value="1"/>
</dbReference>
<accession>A0A0X1KH98</accession>
<dbReference type="PROSITE" id="PS00012">
    <property type="entry name" value="PHOSPHOPANTETHEINE"/>
    <property type="match status" value="1"/>
</dbReference>
<feature type="binding site" evidence="9">
    <location>
        <position position="147"/>
    </location>
    <ligand>
        <name>(R)-4'-phosphopantetheine</name>
        <dbReference type="ChEBI" id="CHEBI:61723"/>
        <label>1</label>
    </ligand>
</feature>
<feature type="binding site" evidence="9">
    <location>
        <position position="761"/>
    </location>
    <ligand>
        <name>AMP</name>
        <dbReference type="ChEBI" id="CHEBI:456215"/>
    </ligand>
</feature>
<dbReference type="InterPro" id="IPR000873">
    <property type="entry name" value="AMP-dep_synth/lig_dom"/>
</dbReference>
<dbReference type="InterPro" id="IPR036736">
    <property type="entry name" value="ACP-like_sf"/>
</dbReference>